<sequence length="277" mass="30934">MKKILVPTDFSEQAESALKVAAQFAKKHNSEIYLLHMLELPTQLIDPATSGSGNQIPESIYFMKLAHKRFEEVLSKDYLNGIKVYEAVQFQEAFDGIMEFTKDNNVDMVVMGSHGASGMKEVFIGSNTEKVVRNSDIPVLVIKDDIMVSDVKNMVYATDLMEKNKDSFIEAVQFCNMLNAKMHVVYINTSNKFKTDDYLEEKSTALLSGVDTSNLSFEVYGAESVEKGILKYASKKNADLIGVSTHGRKGLAHFLNGSISEDLVNHAKRPVVTFRIK</sequence>
<dbReference type="SUPFAM" id="SSF52402">
    <property type="entry name" value="Adenine nucleotide alpha hydrolases-like"/>
    <property type="match status" value="2"/>
</dbReference>
<comment type="similarity">
    <text evidence="1">Belongs to the universal stress protein A family.</text>
</comment>
<dbReference type="EMBL" id="QKYV01000003">
    <property type="protein sequence ID" value="PZW41721.1"/>
    <property type="molecule type" value="Genomic_DNA"/>
</dbReference>
<feature type="domain" description="UspA" evidence="2">
    <location>
        <begin position="152"/>
        <end position="274"/>
    </location>
</feature>
<feature type="domain" description="UspA" evidence="2">
    <location>
        <begin position="1"/>
        <end position="143"/>
    </location>
</feature>
<evidence type="ECO:0000259" key="2">
    <source>
        <dbReference type="Pfam" id="PF00582"/>
    </source>
</evidence>
<dbReference type="PRINTS" id="PR01438">
    <property type="entry name" value="UNVRSLSTRESS"/>
</dbReference>
<dbReference type="PANTHER" id="PTHR46268">
    <property type="entry name" value="STRESS RESPONSE PROTEIN NHAX"/>
    <property type="match status" value="1"/>
</dbReference>
<evidence type="ECO:0000313" key="4">
    <source>
        <dbReference type="Proteomes" id="UP000249542"/>
    </source>
</evidence>
<keyword evidence="4" id="KW-1185">Reference proteome</keyword>
<proteinExistence type="inferred from homology"/>
<reference evidence="3 4" key="1">
    <citation type="submission" date="2018-06" db="EMBL/GenBank/DDBJ databases">
        <title>Genomic Encyclopedia of Archaeal and Bacterial Type Strains, Phase II (KMG-II): from individual species to whole genera.</title>
        <authorList>
            <person name="Goeker M."/>
        </authorList>
    </citation>
    <scope>NUCLEOTIDE SEQUENCE [LARGE SCALE GENOMIC DNA]</scope>
    <source>
        <strain evidence="3 4">DSM 15361</strain>
    </source>
</reference>
<evidence type="ECO:0000313" key="3">
    <source>
        <dbReference type="EMBL" id="PZW41721.1"/>
    </source>
</evidence>
<accession>A0A2W7I498</accession>
<dbReference type="Pfam" id="PF00582">
    <property type="entry name" value="Usp"/>
    <property type="match status" value="2"/>
</dbReference>
<name>A0A2W7I498_9FLAO</name>
<dbReference type="RefSeq" id="WP_111540719.1">
    <property type="nucleotide sequence ID" value="NZ_QKYV01000003.1"/>
</dbReference>
<evidence type="ECO:0000256" key="1">
    <source>
        <dbReference type="ARBA" id="ARBA00008791"/>
    </source>
</evidence>
<dbReference type="InterPro" id="IPR014729">
    <property type="entry name" value="Rossmann-like_a/b/a_fold"/>
</dbReference>
<dbReference type="PANTHER" id="PTHR46268:SF6">
    <property type="entry name" value="UNIVERSAL STRESS PROTEIN UP12"/>
    <property type="match status" value="1"/>
</dbReference>
<dbReference type="Gene3D" id="3.40.50.620">
    <property type="entry name" value="HUPs"/>
    <property type="match status" value="2"/>
</dbReference>
<gene>
    <name evidence="3" type="ORF">LX95_01403</name>
</gene>
<comment type="caution">
    <text evidence="3">The sequence shown here is derived from an EMBL/GenBank/DDBJ whole genome shotgun (WGS) entry which is preliminary data.</text>
</comment>
<dbReference type="InterPro" id="IPR006015">
    <property type="entry name" value="Universal_stress_UspA"/>
</dbReference>
<protein>
    <submittedName>
        <fullName evidence="3">Nucleotide-binding universal stress UspA family protein</fullName>
    </submittedName>
</protein>
<dbReference type="InterPro" id="IPR006016">
    <property type="entry name" value="UspA"/>
</dbReference>
<dbReference type="CDD" id="cd00293">
    <property type="entry name" value="USP-like"/>
    <property type="match status" value="2"/>
</dbReference>
<dbReference type="AlphaFoldDB" id="A0A2W7I498"/>
<dbReference type="Proteomes" id="UP000249542">
    <property type="component" value="Unassembled WGS sequence"/>
</dbReference>
<organism evidence="3 4">
    <name type="scientific">Mesonia algae</name>
    <dbReference type="NCBI Taxonomy" id="213248"/>
    <lineage>
        <taxon>Bacteria</taxon>
        <taxon>Pseudomonadati</taxon>
        <taxon>Bacteroidota</taxon>
        <taxon>Flavobacteriia</taxon>
        <taxon>Flavobacteriales</taxon>
        <taxon>Flavobacteriaceae</taxon>
        <taxon>Mesonia</taxon>
    </lineage>
</organism>